<dbReference type="Proteomes" id="UP000216984">
    <property type="component" value="Unassembled WGS sequence"/>
</dbReference>
<sequence>MLRKYGISCIVAVSFANSLLANELPDAAISSNCWVDAGTRYQVDPWLLYAIAEQESSLNPLAVNHNNRDKSRDVGIMQINSFWFPKLEKYGLSEQSLFDPCTNIHVGAWILSQSIQVFGNNWRAVGAYNAGTGKNETRENLRQKYAERVYQRYLRLVSGGMHKPAEP</sequence>
<dbReference type="CDD" id="cd13400">
    <property type="entry name" value="LT_IagB-like"/>
    <property type="match status" value="1"/>
</dbReference>
<proteinExistence type="predicted"/>
<evidence type="ECO:0000313" key="4">
    <source>
        <dbReference type="Proteomes" id="UP000216984"/>
    </source>
</evidence>
<dbReference type="InterPro" id="IPR023346">
    <property type="entry name" value="Lysozyme-like_dom_sf"/>
</dbReference>
<dbReference type="EMBL" id="NEFY01000019">
    <property type="protein sequence ID" value="OZC34943.1"/>
    <property type="molecule type" value="Genomic_DNA"/>
</dbReference>
<comment type="caution">
    <text evidence="3">The sequence shown here is derived from an EMBL/GenBank/DDBJ whole genome shotgun (WGS) entry which is preliminary data.</text>
</comment>
<keyword evidence="1" id="KW-0732">Signal</keyword>
<evidence type="ECO:0000313" key="3">
    <source>
        <dbReference type="EMBL" id="OZC34943.1"/>
    </source>
</evidence>
<organism evidence="3 4">
    <name type="scientific">Marinobacter vinifirmus</name>
    <dbReference type="NCBI Taxonomy" id="355591"/>
    <lineage>
        <taxon>Bacteria</taxon>
        <taxon>Pseudomonadati</taxon>
        <taxon>Pseudomonadota</taxon>
        <taxon>Gammaproteobacteria</taxon>
        <taxon>Pseudomonadales</taxon>
        <taxon>Marinobacteraceae</taxon>
        <taxon>Marinobacter</taxon>
    </lineage>
</organism>
<feature type="chain" id="PRO_5030949879" description="Transglycosylase SLT domain-containing protein" evidence="1">
    <location>
        <begin position="22"/>
        <end position="167"/>
    </location>
</feature>
<name>A0A7Z1DS31_9GAMM</name>
<dbReference type="Pfam" id="PF01464">
    <property type="entry name" value="SLT"/>
    <property type="match status" value="1"/>
</dbReference>
<dbReference type="AlphaFoldDB" id="A0A7Z1DS31"/>
<feature type="signal peptide" evidence="1">
    <location>
        <begin position="1"/>
        <end position="21"/>
    </location>
</feature>
<gene>
    <name evidence="3" type="ORF">B9Q17_00130</name>
</gene>
<dbReference type="InterPro" id="IPR008258">
    <property type="entry name" value="Transglycosylase_SLT_dom_1"/>
</dbReference>
<feature type="domain" description="Transglycosylase SLT" evidence="2">
    <location>
        <begin position="33"/>
        <end position="147"/>
    </location>
</feature>
<dbReference type="Gene3D" id="1.10.530.10">
    <property type="match status" value="1"/>
</dbReference>
<protein>
    <recommendedName>
        <fullName evidence="2">Transglycosylase SLT domain-containing protein</fullName>
    </recommendedName>
</protein>
<evidence type="ECO:0000256" key="1">
    <source>
        <dbReference type="SAM" id="SignalP"/>
    </source>
</evidence>
<reference evidence="3 4" key="1">
    <citation type="submission" date="2017-06" db="EMBL/GenBank/DDBJ databases">
        <title>Draft genome sequence of the halophilic bacterium Marinobacter vinifirmus FB1.</title>
        <authorList>
            <person name="Stepanov V.G."/>
            <person name="Roberts D.J."/>
            <person name="Fox G.E."/>
        </authorList>
    </citation>
    <scope>NUCLEOTIDE SEQUENCE [LARGE SCALE GENOMIC DNA]</scope>
    <source>
        <strain evidence="3 4">FB1</strain>
    </source>
</reference>
<accession>A0A7Z1DS31</accession>
<keyword evidence="4" id="KW-1185">Reference proteome</keyword>
<dbReference type="RefSeq" id="WP_094625894.1">
    <property type="nucleotide sequence ID" value="NZ_NEFY01000019.1"/>
</dbReference>
<evidence type="ECO:0000259" key="2">
    <source>
        <dbReference type="Pfam" id="PF01464"/>
    </source>
</evidence>
<dbReference type="SUPFAM" id="SSF53955">
    <property type="entry name" value="Lysozyme-like"/>
    <property type="match status" value="1"/>
</dbReference>